<reference evidence="11" key="1">
    <citation type="submission" date="2020-01" db="EMBL/GenBank/DDBJ databases">
        <authorList>
            <person name="Rat A."/>
        </authorList>
    </citation>
    <scope>NUCLEOTIDE SEQUENCE</scope>
    <source>
        <strain evidence="11">LMG 31228</strain>
    </source>
</reference>
<evidence type="ECO:0000256" key="1">
    <source>
        <dbReference type="ARBA" id="ARBA00004651"/>
    </source>
</evidence>
<feature type="domain" description="Cation/H+ exchanger transmembrane" evidence="10">
    <location>
        <begin position="17"/>
        <end position="392"/>
    </location>
</feature>
<feature type="transmembrane region" description="Helical" evidence="9">
    <location>
        <begin position="275"/>
        <end position="294"/>
    </location>
</feature>
<keyword evidence="6 9" id="KW-1133">Transmembrane helix</keyword>
<dbReference type="PANTHER" id="PTHR32507">
    <property type="entry name" value="NA(+)/H(+) ANTIPORTER 1"/>
    <property type="match status" value="1"/>
</dbReference>
<dbReference type="NCBIfam" id="NF003715">
    <property type="entry name" value="PRK05326.1-2"/>
    <property type="match status" value="1"/>
</dbReference>
<dbReference type="RefSeq" id="WP_211848205.1">
    <property type="nucleotide sequence ID" value="NZ_JAAEDL010000021.1"/>
</dbReference>
<dbReference type="EMBL" id="JAAEDL010000021">
    <property type="protein sequence ID" value="MBR0682671.1"/>
    <property type="molecule type" value="Genomic_DNA"/>
</dbReference>
<keyword evidence="2" id="KW-0813">Transport</keyword>
<feature type="transmembrane region" description="Helical" evidence="9">
    <location>
        <begin position="200"/>
        <end position="218"/>
    </location>
</feature>
<feature type="transmembrane region" description="Helical" evidence="9">
    <location>
        <begin position="300"/>
        <end position="319"/>
    </location>
</feature>
<name>A0A9X9XG35_9PROT</name>
<evidence type="ECO:0000259" key="10">
    <source>
        <dbReference type="Pfam" id="PF00999"/>
    </source>
</evidence>
<evidence type="ECO:0000256" key="3">
    <source>
        <dbReference type="ARBA" id="ARBA00022449"/>
    </source>
</evidence>
<evidence type="ECO:0000256" key="5">
    <source>
        <dbReference type="ARBA" id="ARBA00022692"/>
    </source>
</evidence>
<feature type="transmembrane region" description="Helical" evidence="9">
    <location>
        <begin position="373"/>
        <end position="395"/>
    </location>
</feature>
<reference evidence="11" key="2">
    <citation type="journal article" date="2021" name="Syst. Appl. Microbiol.">
        <title>Roseomonas hellenica sp. nov., isolated from roots of wild-growing Alkanna tinctoria.</title>
        <authorList>
            <person name="Rat A."/>
            <person name="Naranjo H.D."/>
            <person name="Lebbe L."/>
            <person name="Cnockaert M."/>
            <person name="Krigas N."/>
            <person name="Grigoriadou K."/>
            <person name="Maloupa E."/>
            <person name="Willems A."/>
        </authorList>
    </citation>
    <scope>NUCLEOTIDE SEQUENCE</scope>
    <source>
        <strain evidence="11">LMG 31228</strain>
    </source>
</reference>
<keyword evidence="7" id="KW-0406">Ion transport</keyword>
<evidence type="ECO:0000313" key="12">
    <source>
        <dbReference type="Proteomes" id="UP001138709"/>
    </source>
</evidence>
<comment type="caution">
    <text evidence="11">The sequence shown here is derived from an EMBL/GenBank/DDBJ whole genome shotgun (WGS) entry which is preliminary data.</text>
</comment>
<dbReference type="AlphaFoldDB" id="A0A9X9XG35"/>
<gene>
    <name evidence="11" type="ORF">GXW74_19420</name>
</gene>
<accession>A0A9X9XG35</accession>
<proteinExistence type="predicted"/>
<organism evidence="11 12">
    <name type="scientific">Neoroseomonas eburnea</name>
    <dbReference type="NCBI Taxonomy" id="1346889"/>
    <lineage>
        <taxon>Bacteria</taxon>
        <taxon>Pseudomonadati</taxon>
        <taxon>Pseudomonadota</taxon>
        <taxon>Alphaproteobacteria</taxon>
        <taxon>Acetobacterales</taxon>
        <taxon>Acetobacteraceae</taxon>
        <taxon>Neoroseomonas</taxon>
    </lineage>
</organism>
<feature type="transmembrane region" description="Helical" evidence="9">
    <location>
        <begin position="59"/>
        <end position="76"/>
    </location>
</feature>
<dbReference type="GO" id="GO:0005886">
    <property type="term" value="C:plasma membrane"/>
    <property type="evidence" value="ECO:0007669"/>
    <property type="project" value="UniProtKB-SubCell"/>
</dbReference>
<feature type="transmembrane region" description="Helical" evidence="9">
    <location>
        <begin position="88"/>
        <end position="113"/>
    </location>
</feature>
<evidence type="ECO:0000256" key="4">
    <source>
        <dbReference type="ARBA" id="ARBA00022475"/>
    </source>
</evidence>
<keyword evidence="5 9" id="KW-0812">Transmembrane</keyword>
<evidence type="ECO:0000256" key="7">
    <source>
        <dbReference type="ARBA" id="ARBA00023065"/>
    </source>
</evidence>
<dbReference type="InterPro" id="IPR006153">
    <property type="entry name" value="Cation/H_exchanger_TM"/>
</dbReference>
<dbReference type="Proteomes" id="UP001138709">
    <property type="component" value="Unassembled WGS sequence"/>
</dbReference>
<dbReference type="InterPro" id="IPR038770">
    <property type="entry name" value="Na+/solute_symporter_sf"/>
</dbReference>
<dbReference type="GO" id="GO:1902600">
    <property type="term" value="P:proton transmembrane transport"/>
    <property type="evidence" value="ECO:0007669"/>
    <property type="project" value="InterPro"/>
</dbReference>
<comment type="subcellular location">
    <subcellularLocation>
        <location evidence="1">Cell membrane</location>
        <topology evidence="1">Multi-pass membrane protein</topology>
    </subcellularLocation>
</comment>
<feature type="transmembrane region" description="Helical" evidence="9">
    <location>
        <begin position="340"/>
        <end position="361"/>
    </location>
</feature>
<keyword evidence="8 9" id="KW-0472">Membrane</keyword>
<sequence length="406" mass="42381">MDAAHHLILLAGALGLLSIFVGLFSARFGTPLLLVFLAIGLLFGKEGPVGLVFNDFQTAYLIGSVALAVILFEGGLKTKRSMLKIALWPALALATAGVAITAGVVGLVFALLPPPPLPYSFWVIALLVGSILAPTDAAAVATVLRRAGLALPERITAVLEVESGLNDPMSVFLTVLLTQQVLTPGSFTVEHAALLFAKEMGGGALLGVGGGYLLLLVLRRLVAETALYPVLALMGALLLFGAAQSLGASGFIAVYLAGVVVGTAEHRSGPAVGHFFEAIGWLAQIVLFLMLGLLATPHTILSVPWFVFAAITATLLLVARPIACSACLLPFGFTLRETAFVSWVGLRGGVPIYLVIIPMLAGMTDVKLLFESAFVVVVISLIVQGWTIGPAARLLGFRGRREQLGA</sequence>
<feature type="transmembrane region" description="Helical" evidence="9">
    <location>
        <begin position="230"/>
        <end position="263"/>
    </location>
</feature>
<evidence type="ECO:0000256" key="2">
    <source>
        <dbReference type="ARBA" id="ARBA00022448"/>
    </source>
</evidence>
<dbReference type="PANTHER" id="PTHR32507:SF7">
    <property type="entry name" value="K(+)_H(+) ANTIPORTER NHAP2"/>
    <property type="match status" value="1"/>
</dbReference>
<feature type="transmembrane region" description="Helical" evidence="9">
    <location>
        <begin position="119"/>
        <end position="144"/>
    </location>
</feature>
<keyword evidence="4" id="KW-1003">Cell membrane</keyword>
<evidence type="ECO:0000256" key="9">
    <source>
        <dbReference type="SAM" id="Phobius"/>
    </source>
</evidence>
<dbReference type="NCBIfam" id="NF003716">
    <property type="entry name" value="PRK05326.1-3"/>
    <property type="match status" value="1"/>
</dbReference>
<evidence type="ECO:0000256" key="8">
    <source>
        <dbReference type="ARBA" id="ARBA00023136"/>
    </source>
</evidence>
<dbReference type="Pfam" id="PF00999">
    <property type="entry name" value="Na_H_Exchanger"/>
    <property type="match status" value="1"/>
</dbReference>
<feature type="transmembrane region" description="Helical" evidence="9">
    <location>
        <begin position="6"/>
        <end position="25"/>
    </location>
</feature>
<dbReference type="GO" id="GO:0015297">
    <property type="term" value="F:antiporter activity"/>
    <property type="evidence" value="ECO:0007669"/>
    <property type="project" value="UniProtKB-KW"/>
</dbReference>
<dbReference type="Gene3D" id="1.20.1530.20">
    <property type="match status" value="1"/>
</dbReference>
<keyword evidence="3" id="KW-0050">Antiport</keyword>
<protein>
    <submittedName>
        <fullName evidence="11">Potassium/proton antiporter</fullName>
    </submittedName>
</protein>
<evidence type="ECO:0000313" key="11">
    <source>
        <dbReference type="EMBL" id="MBR0682671.1"/>
    </source>
</evidence>
<evidence type="ECO:0000256" key="6">
    <source>
        <dbReference type="ARBA" id="ARBA00022989"/>
    </source>
</evidence>
<keyword evidence="12" id="KW-1185">Reference proteome</keyword>